<dbReference type="AlphaFoldDB" id="A0A9D4Y3W9"/>
<proteinExistence type="predicted"/>
<feature type="compositionally biased region" description="Basic residues" evidence="1">
    <location>
        <begin position="138"/>
        <end position="147"/>
    </location>
</feature>
<reference evidence="2 3" key="1">
    <citation type="journal article" date="2022" name="Nat. Genet.">
        <title>Improved pea reference genome and pan-genome highlight genomic features and evolutionary characteristics.</title>
        <authorList>
            <person name="Yang T."/>
            <person name="Liu R."/>
            <person name="Luo Y."/>
            <person name="Hu S."/>
            <person name="Wang D."/>
            <person name="Wang C."/>
            <person name="Pandey M.K."/>
            <person name="Ge S."/>
            <person name="Xu Q."/>
            <person name="Li N."/>
            <person name="Li G."/>
            <person name="Huang Y."/>
            <person name="Saxena R.K."/>
            <person name="Ji Y."/>
            <person name="Li M."/>
            <person name="Yan X."/>
            <person name="He Y."/>
            <person name="Liu Y."/>
            <person name="Wang X."/>
            <person name="Xiang C."/>
            <person name="Varshney R.K."/>
            <person name="Ding H."/>
            <person name="Gao S."/>
            <person name="Zong X."/>
        </authorList>
    </citation>
    <scope>NUCLEOTIDE SEQUENCE [LARGE SCALE GENOMIC DNA]</scope>
    <source>
        <strain evidence="2 3">cv. Zhongwan 6</strain>
    </source>
</reference>
<evidence type="ECO:0000313" key="3">
    <source>
        <dbReference type="Proteomes" id="UP001058974"/>
    </source>
</evidence>
<organism evidence="2 3">
    <name type="scientific">Pisum sativum</name>
    <name type="common">Garden pea</name>
    <name type="synonym">Lathyrus oleraceus</name>
    <dbReference type="NCBI Taxonomy" id="3888"/>
    <lineage>
        <taxon>Eukaryota</taxon>
        <taxon>Viridiplantae</taxon>
        <taxon>Streptophyta</taxon>
        <taxon>Embryophyta</taxon>
        <taxon>Tracheophyta</taxon>
        <taxon>Spermatophyta</taxon>
        <taxon>Magnoliopsida</taxon>
        <taxon>eudicotyledons</taxon>
        <taxon>Gunneridae</taxon>
        <taxon>Pentapetalae</taxon>
        <taxon>rosids</taxon>
        <taxon>fabids</taxon>
        <taxon>Fabales</taxon>
        <taxon>Fabaceae</taxon>
        <taxon>Papilionoideae</taxon>
        <taxon>50 kb inversion clade</taxon>
        <taxon>NPAAA clade</taxon>
        <taxon>Hologalegina</taxon>
        <taxon>IRL clade</taxon>
        <taxon>Fabeae</taxon>
        <taxon>Lathyrus</taxon>
    </lineage>
</organism>
<dbReference type="EMBL" id="JAMSHJ010000003">
    <property type="protein sequence ID" value="KAI5432461.1"/>
    <property type="molecule type" value="Genomic_DNA"/>
</dbReference>
<comment type="caution">
    <text evidence="2">The sequence shown here is derived from an EMBL/GenBank/DDBJ whole genome shotgun (WGS) entry which is preliminary data.</text>
</comment>
<keyword evidence="3" id="KW-1185">Reference proteome</keyword>
<gene>
    <name evidence="2" type="ORF">KIW84_036263</name>
</gene>
<dbReference type="Gramene" id="Psat03G0626300-T1">
    <property type="protein sequence ID" value="KAI5432461.1"/>
    <property type="gene ID" value="KIW84_036263"/>
</dbReference>
<feature type="region of interest" description="Disordered" evidence="1">
    <location>
        <begin position="126"/>
        <end position="155"/>
    </location>
</feature>
<evidence type="ECO:0000256" key="1">
    <source>
        <dbReference type="SAM" id="MobiDB-lite"/>
    </source>
</evidence>
<dbReference type="Proteomes" id="UP001058974">
    <property type="component" value="Chromosome 3"/>
</dbReference>
<evidence type="ECO:0000313" key="2">
    <source>
        <dbReference type="EMBL" id="KAI5432461.1"/>
    </source>
</evidence>
<sequence>MANSQHLKKTILSSILGKDSTTLYFLGYLHLSHSTLLIAPSMSTMQPNYGQICENRFSKSDHFRLSGLLNQIHYMRQGMNDNFNHLKSQILMVEPLPDVTKVFSSILQQEHQLTSSITYESSKNLMENTNNPQVNRIFPHKQGKGRGKPGFQGKP</sequence>
<accession>A0A9D4Y3W9</accession>
<name>A0A9D4Y3W9_PEA</name>
<protein>
    <submittedName>
        <fullName evidence="2">Uncharacterized protein</fullName>
    </submittedName>
</protein>